<reference evidence="1 2" key="1">
    <citation type="journal article" date="2011" name="Genome Res.">
        <title>Phylogeny-wide analysis of social amoeba genomes highlights ancient origins for complex intercellular communication.</title>
        <authorList>
            <person name="Heidel A.J."/>
            <person name="Lawal H.M."/>
            <person name="Felder M."/>
            <person name="Schilde C."/>
            <person name="Helps N.R."/>
            <person name="Tunggal B."/>
            <person name="Rivero F."/>
            <person name="John U."/>
            <person name="Schleicher M."/>
            <person name="Eichinger L."/>
            <person name="Platzer M."/>
            <person name="Noegel A.A."/>
            <person name="Schaap P."/>
            <person name="Gloeckner G."/>
        </authorList>
    </citation>
    <scope>NUCLEOTIDE SEQUENCE [LARGE SCALE GENOMIC DNA]</scope>
    <source>
        <strain evidence="2">ATCC 26659 / Pp 5 / PN500</strain>
    </source>
</reference>
<dbReference type="Proteomes" id="UP000001396">
    <property type="component" value="Unassembled WGS sequence"/>
</dbReference>
<protein>
    <submittedName>
        <fullName evidence="1">Uncharacterized protein</fullName>
    </submittedName>
</protein>
<dbReference type="AlphaFoldDB" id="D3BPI4"/>
<evidence type="ECO:0000313" key="2">
    <source>
        <dbReference type="Proteomes" id="UP000001396"/>
    </source>
</evidence>
<comment type="caution">
    <text evidence="1">The sequence shown here is derived from an EMBL/GenBank/DDBJ whole genome shotgun (WGS) entry which is preliminary data.</text>
</comment>
<dbReference type="InParanoid" id="D3BPI4"/>
<dbReference type="EMBL" id="ADBJ01000044">
    <property type="protein sequence ID" value="EFA76702.1"/>
    <property type="molecule type" value="Genomic_DNA"/>
</dbReference>
<gene>
    <name evidence="1" type="ORF">PPL_09453</name>
</gene>
<dbReference type="RefSeq" id="XP_020428834.1">
    <property type="nucleotide sequence ID" value="XM_020580247.1"/>
</dbReference>
<proteinExistence type="predicted"/>
<organism evidence="1 2">
    <name type="scientific">Heterostelium pallidum (strain ATCC 26659 / Pp 5 / PN500)</name>
    <name type="common">Cellular slime mold</name>
    <name type="synonym">Polysphondylium pallidum</name>
    <dbReference type="NCBI Taxonomy" id="670386"/>
    <lineage>
        <taxon>Eukaryota</taxon>
        <taxon>Amoebozoa</taxon>
        <taxon>Evosea</taxon>
        <taxon>Eumycetozoa</taxon>
        <taxon>Dictyostelia</taxon>
        <taxon>Acytosteliales</taxon>
        <taxon>Acytosteliaceae</taxon>
        <taxon>Heterostelium</taxon>
    </lineage>
</organism>
<sequence>MTLNEQEKINIYRGKKGFSSITKLVFASPD</sequence>
<evidence type="ECO:0000313" key="1">
    <source>
        <dbReference type="EMBL" id="EFA76702.1"/>
    </source>
</evidence>
<accession>D3BPI4</accession>
<dbReference type="GeneID" id="31364928"/>
<keyword evidence="2" id="KW-1185">Reference proteome</keyword>
<name>D3BPI4_HETP5</name>